<evidence type="ECO:0000313" key="8">
    <source>
        <dbReference type="EMBL" id="KAA8574057.1"/>
    </source>
</evidence>
<dbReference type="GO" id="GO:0070139">
    <property type="term" value="F:SUMO-specific endopeptidase activity"/>
    <property type="evidence" value="ECO:0007669"/>
    <property type="project" value="TreeGrafter"/>
</dbReference>
<feature type="compositionally biased region" description="Polar residues" evidence="6">
    <location>
        <begin position="1302"/>
        <end position="1325"/>
    </location>
</feature>
<organism evidence="8 9">
    <name type="scientific">Monilinia fructicola</name>
    <name type="common">Brown rot fungus</name>
    <name type="synonym">Ciboria fructicola</name>
    <dbReference type="NCBI Taxonomy" id="38448"/>
    <lineage>
        <taxon>Eukaryota</taxon>
        <taxon>Fungi</taxon>
        <taxon>Dikarya</taxon>
        <taxon>Ascomycota</taxon>
        <taxon>Pezizomycotina</taxon>
        <taxon>Leotiomycetes</taxon>
        <taxon>Helotiales</taxon>
        <taxon>Sclerotiniaceae</taxon>
        <taxon>Monilinia</taxon>
    </lineage>
</organism>
<feature type="compositionally biased region" description="Polar residues" evidence="6">
    <location>
        <begin position="324"/>
        <end position="336"/>
    </location>
</feature>
<dbReference type="GO" id="GO:0005737">
    <property type="term" value="C:cytoplasm"/>
    <property type="evidence" value="ECO:0007669"/>
    <property type="project" value="TreeGrafter"/>
</dbReference>
<dbReference type="PANTHER" id="PTHR46896:SF3">
    <property type="entry name" value="FI06413P-RELATED"/>
    <property type="match status" value="1"/>
</dbReference>
<feature type="compositionally biased region" description="Basic and acidic residues" evidence="6">
    <location>
        <begin position="1580"/>
        <end position="1597"/>
    </location>
</feature>
<feature type="compositionally biased region" description="Basic and acidic residues" evidence="6">
    <location>
        <begin position="519"/>
        <end position="549"/>
    </location>
</feature>
<feature type="compositionally biased region" description="Polar residues" evidence="6">
    <location>
        <begin position="374"/>
        <end position="394"/>
    </location>
</feature>
<feature type="compositionally biased region" description="Low complexity" evidence="6">
    <location>
        <begin position="464"/>
        <end position="478"/>
    </location>
</feature>
<evidence type="ECO:0000256" key="2">
    <source>
        <dbReference type="ARBA" id="ARBA00022553"/>
    </source>
</evidence>
<dbReference type="SUPFAM" id="SSF54001">
    <property type="entry name" value="Cysteine proteinases"/>
    <property type="match status" value="1"/>
</dbReference>
<dbReference type="InterPro" id="IPR003653">
    <property type="entry name" value="Peptidase_C48_C"/>
</dbReference>
<feature type="compositionally biased region" description="Basic and acidic residues" evidence="6">
    <location>
        <begin position="1484"/>
        <end position="1494"/>
    </location>
</feature>
<feature type="region of interest" description="Disordered" evidence="6">
    <location>
        <begin position="795"/>
        <end position="818"/>
    </location>
</feature>
<feature type="compositionally biased region" description="Basic and acidic residues" evidence="6">
    <location>
        <begin position="1354"/>
        <end position="1367"/>
    </location>
</feature>
<dbReference type="InterPro" id="IPR051947">
    <property type="entry name" value="Sentrin-specific_protease"/>
</dbReference>
<reference evidence="8 9" key="1">
    <citation type="submission" date="2019-06" db="EMBL/GenBank/DDBJ databases">
        <title>Genome Sequence of the Brown Rot Fungal Pathogen Monilinia fructicola.</title>
        <authorList>
            <person name="De Miccolis Angelini R.M."/>
            <person name="Landi L."/>
            <person name="Abate D."/>
            <person name="Pollastro S."/>
            <person name="Romanazzi G."/>
            <person name="Faretra F."/>
        </authorList>
    </citation>
    <scope>NUCLEOTIDE SEQUENCE [LARGE SCALE GENOMIC DNA]</scope>
    <source>
        <strain evidence="8 9">Mfrc123</strain>
    </source>
</reference>
<evidence type="ECO:0000256" key="5">
    <source>
        <dbReference type="ARBA" id="ARBA00022801"/>
    </source>
</evidence>
<evidence type="ECO:0000313" key="9">
    <source>
        <dbReference type="Proteomes" id="UP000322873"/>
    </source>
</evidence>
<feature type="region of interest" description="Disordered" evidence="6">
    <location>
        <begin position="1066"/>
        <end position="1088"/>
    </location>
</feature>
<keyword evidence="9" id="KW-1185">Reference proteome</keyword>
<evidence type="ECO:0000256" key="1">
    <source>
        <dbReference type="ARBA" id="ARBA00005234"/>
    </source>
</evidence>
<feature type="region of interest" description="Disordered" evidence="6">
    <location>
        <begin position="262"/>
        <end position="283"/>
    </location>
</feature>
<evidence type="ECO:0000256" key="6">
    <source>
        <dbReference type="SAM" id="MobiDB-lite"/>
    </source>
</evidence>
<protein>
    <recommendedName>
        <fullName evidence="7">Ubiquitin-like protease family profile domain-containing protein</fullName>
    </recommendedName>
</protein>
<feature type="compositionally biased region" description="Polar residues" evidence="6">
    <location>
        <begin position="1373"/>
        <end position="1385"/>
    </location>
</feature>
<feature type="region of interest" description="Disordered" evidence="6">
    <location>
        <begin position="951"/>
        <end position="1049"/>
    </location>
</feature>
<comment type="caution">
    <text evidence="8">The sequence shown here is derived from an EMBL/GenBank/DDBJ whole genome shotgun (WGS) entry which is preliminary data.</text>
</comment>
<proteinExistence type="inferred from homology"/>
<feature type="domain" description="Ubiquitin-like protease family profile" evidence="7">
    <location>
        <begin position="846"/>
        <end position="1174"/>
    </location>
</feature>
<keyword evidence="2" id="KW-0597">Phosphoprotein</keyword>
<feature type="compositionally biased region" description="Basic and acidic residues" evidence="6">
    <location>
        <begin position="1328"/>
        <end position="1344"/>
    </location>
</feature>
<dbReference type="Proteomes" id="UP000322873">
    <property type="component" value="Unassembled WGS sequence"/>
</dbReference>
<keyword evidence="5" id="KW-0378">Hydrolase</keyword>
<dbReference type="GO" id="GO:0005634">
    <property type="term" value="C:nucleus"/>
    <property type="evidence" value="ECO:0007669"/>
    <property type="project" value="TreeGrafter"/>
</dbReference>
<dbReference type="PANTHER" id="PTHR46896">
    <property type="entry name" value="SENTRIN-SPECIFIC PROTEASE"/>
    <property type="match status" value="1"/>
</dbReference>
<feature type="region of interest" description="Disordered" evidence="6">
    <location>
        <begin position="1431"/>
        <end position="1601"/>
    </location>
</feature>
<name>A0A5M9JZG8_MONFR</name>
<keyword evidence="3" id="KW-0645">Protease</keyword>
<dbReference type="PROSITE" id="PS50600">
    <property type="entry name" value="ULP_PROTEASE"/>
    <property type="match status" value="1"/>
</dbReference>
<gene>
    <name evidence="8" type="ORF">EYC84_005586</name>
</gene>
<keyword evidence="4" id="KW-0833">Ubl conjugation pathway</keyword>
<feature type="region of interest" description="Disordered" evidence="6">
    <location>
        <begin position="315"/>
        <end position="403"/>
    </location>
</feature>
<feature type="compositionally biased region" description="Low complexity" evidence="6">
    <location>
        <begin position="1463"/>
        <end position="1480"/>
    </location>
</feature>
<dbReference type="VEuPathDB" id="FungiDB:MFRU_001g01260"/>
<feature type="region of interest" description="Disordered" evidence="6">
    <location>
        <begin position="1224"/>
        <end position="1413"/>
    </location>
</feature>
<evidence type="ECO:0000256" key="3">
    <source>
        <dbReference type="ARBA" id="ARBA00022670"/>
    </source>
</evidence>
<feature type="compositionally biased region" description="Polar residues" evidence="6">
    <location>
        <begin position="479"/>
        <end position="496"/>
    </location>
</feature>
<dbReference type="GO" id="GO:0016926">
    <property type="term" value="P:protein desumoylation"/>
    <property type="evidence" value="ECO:0007669"/>
    <property type="project" value="TreeGrafter"/>
</dbReference>
<feature type="compositionally biased region" description="Low complexity" evidence="6">
    <location>
        <begin position="977"/>
        <end position="990"/>
    </location>
</feature>
<sequence>MRNFKKENEQGNPEGEMNHQIISRSNEITAILNKYSDEPRNLVIIDDSDADIDEAAEITSTTQKRALNTKIETTTTRTRTRTNTRTSTRIKTSSIHCYEDIEPLKIISQVFNDSLQPINQHQRIYERPSSEGAHTSCPSKQLNLIDNTEIIPGHHHLKTRMNPRHISEINGIDEDKEKEGEKGLPELIAERGDVHSDDSISICHIDDLNLAEVKPNNIQKVSHDENIQLSNASNEEPNPTFQHISDFDILENHTSATTAVNDTAVDDAPEQRTPNPNKSPKKKQWSFAYHRYFKRIGSSRILPVSEAILEAHTKMVRPRGGGPTPTNSLTNSQNAATPLRNRTLPPTILGEPPHKKQRGEQAPPSNGTLRGLNQFEQGPSQDQRPVRQIPTQGSHDIPNGNVGFRAEQKSNAKKIARSPNFEDLEDPIEVDELQAPPSAFKTTVRVEVPSHGNEQIPVPRVNKSQKSPFFSKPQSSKQIPLNSTQKRGILTESQVEGGSEDELSQDNAPELSHGKRGNKSHEKKNTYNHDSDESYENEQSRDTRGDIPHTEFGNRGNGSHKLLNQRRSKKFGVNRLFSENRYWHRETTSETCHLVLDQSNGDVRLLNNVAAQYNGFLIKPALILSLKYGPESCKMVIRKSIEASPMHEPQIFIEFYSTKDARTFRDSILDFISDNTKQLSLHESSIDQIFFHTCEILNRRAGREFERRSRAQEPPEDLQVMASNQKRRTVEDPHSLKHDRGQLYIDNSPRPKRPKVHEKMQGLPTINGSNGLKGDPDSIEATDFYELPTKTNETCTSLRSADRRKSHKTALKERSPSPERWSEVNRDWANDWHKSVVYPKTGKKTATVDKQDIYRLDNGEFLNDNLIMFYLLWLEQHHPELTERVYVHNTFFYASLTKTAKGKRGINYEAVERWTAKVDLPSYDYIIVPVNENTHWYVAIICNAPKLLDPDTKEESPSLKNGAKPDLGSVIESHNASKPTTPSKSPQPTSERLSNEVDETDVDDSLKGLSLMNSDGDETQTPLDVQPVKHIPPSNHGLPTVSSDDDSDNVTASKFATKVIDLAQSSSPLANPDSAVKDKKSLPNRAYDPKQPRIITLDSLAQKHPSTCGNLKDYMVAEIRAKKQISITPPKTLGMTAKTQAKDDQTGLYPGTGLPLQGNYCDCGVYLLSYMEEFFERPDSFIEDIVENKYKVQSNRNDTPEFRVKIRNILFKLQAEQALESEVAKKARKAKKSKAAPLMPGNKVERPNPQTASLSISIGGRKQPASNPSVSNLGNNDNLPGVAGISPDPLPNLKRKEVINIEDSQNDSQEQIGEESASNRVNDTNYRAIEDEPKSRGSDRETRQAARTPIESGSSERRVHLEIRDSFEEQESTQESANNRSTLQQHLKRKSPILDLDGDESHMDDDLPGENSREIGTLVDNAYGSIKQAFRATTKHSVGPAASKDEGPERNSACKPRKQDVFEPSLESPSRSGSNSPRPLENYARLRQDPRDLRSPPPEQIGSSHSRSRRMNSNGSNHKSLKIRQGNVNQVDLTKDEPDEMLLEEKSPSFPDVSTFTHSPLAAASRKRHRSNNHVPAETPLDRKTAEMRRGDEDKAPRRFRHAGVEVFASQQLTGRDPAEAKMIAQSKH</sequence>
<dbReference type="Pfam" id="PF02902">
    <property type="entry name" value="Peptidase_C48"/>
    <property type="match status" value="1"/>
</dbReference>
<evidence type="ECO:0000259" key="7">
    <source>
        <dbReference type="PROSITE" id="PS50600"/>
    </source>
</evidence>
<feature type="compositionally biased region" description="Polar residues" evidence="6">
    <location>
        <begin position="1264"/>
        <end position="1278"/>
    </location>
</feature>
<dbReference type="EMBL" id="VICG01000003">
    <property type="protein sequence ID" value="KAA8574057.1"/>
    <property type="molecule type" value="Genomic_DNA"/>
</dbReference>
<evidence type="ECO:0000256" key="4">
    <source>
        <dbReference type="ARBA" id="ARBA00022786"/>
    </source>
</evidence>
<feature type="region of interest" description="Disordered" evidence="6">
    <location>
        <begin position="450"/>
        <end position="565"/>
    </location>
</feature>
<comment type="similarity">
    <text evidence="1">Belongs to the peptidase C48 family.</text>
</comment>
<dbReference type="GO" id="GO:0006508">
    <property type="term" value="P:proteolysis"/>
    <property type="evidence" value="ECO:0007669"/>
    <property type="project" value="UniProtKB-KW"/>
</dbReference>
<accession>A0A5M9JZG8</accession>
<dbReference type="Gene3D" id="3.40.395.10">
    <property type="entry name" value="Adenoviral Proteinase, Chain A"/>
    <property type="match status" value="1"/>
</dbReference>
<feature type="compositionally biased region" description="Basic and acidic residues" evidence="6">
    <location>
        <begin position="1075"/>
        <end position="1088"/>
    </location>
</feature>
<dbReference type="InterPro" id="IPR038765">
    <property type="entry name" value="Papain-like_cys_pep_sf"/>
</dbReference>